<dbReference type="AlphaFoldDB" id="A0A292PKN2"/>
<organism evidence="1 2">
    <name type="scientific">Tuber aestivum</name>
    <name type="common">summer truffle</name>
    <dbReference type="NCBI Taxonomy" id="59557"/>
    <lineage>
        <taxon>Eukaryota</taxon>
        <taxon>Fungi</taxon>
        <taxon>Dikarya</taxon>
        <taxon>Ascomycota</taxon>
        <taxon>Pezizomycotina</taxon>
        <taxon>Pezizomycetes</taxon>
        <taxon>Pezizales</taxon>
        <taxon>Tuberaceae</taxon>
        <taxon>Tuber</taxon>
    </lineage>
</organism>
<dbReference type="EMBL" id="LN891254">
    <property type="protein sequence ID" value="CUS07057.1"/>
    <property type="molecule type" value="Genomic_DNA"/>
</dbReference>
<proteinExistence type="predicted"/>
<accession>A0A292PKN2</accession>
<evidence type="ECO:0000313" key="1">
    <source>
        <dbReference type="EMBL" id="CUS07057.1"/>
    </source>
</evidence>
<evidence type="ECO:0000313" key="2">
    <source>
        <dbReference type="Proteomes" id="UP001412239"/>
    </source>
</evidence>
<name>A0A292PKN2_9PEZI</name>
<protein>
    <submittedName>
        <fullName evidence="1">Uncharacterized protein</fullName>
    </submittedName>
</protein>
<dbReference type="Proteomes" id="UP001412239">
    <property type="component" value="Unassembled WGS sequence"/>
</dbReference>
<sequence length="121" mass="13550">MISSSPYVPYHHFLLPSPVSLIPISTLLHQSPSALGLDEQTPYQIISYRTGVVRCFPQSGSRHGCDDRASEQMVAKPPILPRSDLVHLSLVISRREKERKKKGKSRSGSAFHIFHIFGSVR</sequence>
<gene>
    <name evidence="1" type="ORF">GSTUAT00008842001</name>
</gene>
<reference evidence="1" key="1">
    <citation type="submission" date="2015-10" db="EMBL/GenBank/DDBJ databases">
        <authorList>
            <person name="Regsiter A."/>
            <person name="william w."/>
        </authorList>
    </citation>
    <scope>NUCLEOTIDE SEQUENCE</scope>
    <source>
        <strain evidence="1">Montdore</strain>
    </source>
</reference>
<keyword evidence="2" id="KW-1185">Reference proteome</keyword>